<dbReference type="eggNOG" id="COG1192">
    <property type="taxonomic scope" value="Bacteria"/>
</dbReference>
<dbReference type="KEGG" id="esj:SJ05684_c22970"/>
<dbReference type="PANTHER" id="PTHR13696:SF96">
    <property type="entry name" value="COBQ_COBB_MIND_PARA NUCLEOTIDE BINDING DOMAIN-CONTAINING PROTEIN"/>
    <property type="match status" value="1"/>
</dbReference>
<dbReference type="InterPro" id="IPR002586">
    <property type="entry name" value="CobQ/CobB/MinD/ParA_Nub-bd_dom"/>
</dbReference>
<dbReference type="PIRSF" id="PIRSF009320">
    <property type="entry name" value="Nuc_binding_HP_1000"/>
    <property type="match status" value="1"/>
</dbReference>
<dbReference type="Proteomes" id="UP000217211">
    <property type="component" value="Chromosome"/>
</dbReference>
<dbReference type="SUPFAM" id="SSF52540">
    <property type="entry name" value="P-loop containing nucleoside triphosphate hydrolases"/>
    <property type="match status" value="1"/>
</dbReference>
<dbReference type="PANTHER" id="PTHR13696">
    <property type="entry name" value="P-LOOP CONTAINING NUCLEOSIDE TRIPHOSPHATE HYDROLASE"/>
    <property type="match status" value="1"/>
</dbReference>
<reference evidence="2 3" key="1">
    <citation type="submission" date="2017-08" db="EMBL/GenBank/DDBJ databases">
        <title>Multipartite genome sequences of Sinorhizobium species nodulating soybeans.</title>
        <authorList>
            <person name="Tian C.F."/>
        </authorList>
    </citation>
    <scope>NUCLEOTIDE SEQUENCE [LARGE SCALE GENOMIC DNA]</scope>
    <source>
        <strain evidence="2 3">CCBAU 05684</strain>
    </source>
</reference>
<accession>A0A249PCU6</accession>
<dbReference type="InterPro" id="IPR050678">
    <property type="entry name" value="DNA_Partitioning_ATPase"/>
</dbReference>
<dbReference type="CDD" id="cd02042">
    <property type="entry name" value="ParAB_family"/>
    <property type="match status" value="1"/>
</dbReference>
<evidence type="ECO:0000313" key="3">
    <source>
        <dbReference type="Proteomes" id="UP000217211"/>
    </source>
</evidence>
<dbReference type="EMBL" id="CP023067">
    <property type="protein sequence ID" value="ASY63738.1"/>
    <property type="molecule type" value="Genomic_DNA"/>
</dbReference>
<sequence>MEHERTRWNMAVITLANAKGGAGKTTAALILATELARQGSRVVILDADPQRWITSWSELSGTIPNLEVISHITPASLPCHIRELKDAVDFIVIDLAGAKDAIVALALGLSDQVLIPVQGCAMDARGAVQILELIRQIEEKARTRINHSVVLTRVNSLVTTRALQTIKALLAARGVSVLDTPIVERAAYREIFECGGTLQTMDANRVSNLDKARENAFALAREVQEILPVRVRRSLALRLHWALPRAA</sequence>
<dbReference type="STRING" id="716928.GCA_000261485_00422"/>
<dbReference type="Pfam" id="PF01656">
    <property type="entry name" value="CbiA"/>
    <property type="match status" value="1"/>
</dbReference>
<proteinExistence type="predicted"/>
<feature type="domain" description="CobQ/CobB/MinD/ParA nucleotide binding" evidence="1">
    <location>
        <begin position="13"/>
        <end position="190"/>
    </location>
</feature>
<organism evidence="2 3">
    <name type="scientific">Sinorhizobium sojae CCBAU 05684</name>
    <dbReference type="NCBI Taxonomy" id="716928"/>
    <lineage>
        <taxon>Bacteria</taxon>
        <taxon>Pseudomonadati</taxon>
        <taxon>Pseudomonadota</taxon>
        <taxon>Alphaproteobacteria</taxon>
        <taxon>Hyphomicrobiales</taxon>
        <taxon>Rhizobiaceae</taxon>
        <taxon>Sinorhizobium/Ensifer group</taxon>
        <taxon>Sinorhizobium</taxon>
    </lineage>
</organism>
<protein>
    <submittedName>
        <fullName evidence="2">Plasmid partitioning protein ParA</fullName>
    </submittedName>
</protein>
<dbReference type="Gene3D" id="3.40.50.300">
    <property type="entry name" value="P-loop containing nucleotide triphosphate hydrolases"/>
    <property type="match status" value="1"/>
</dbReference>
<dbReference type="InterPro" id="IPR027417">
    <property type="entry name" value="P-loop_NTPase"/>
</dbReference>
<gene>
    <name evidence="2" type="ORF">SJ05684_c22970</name>
</gene>
<evidence type="ECO:0000259" key="1">
    <source>
        <dbReference type="Pfam" id="PF01656"/>
    </source>
</evidence>
<name>A0A249PCU6_9HYPH</name>
<keyword evidence="3" id="KW-1185">Reference proteome</keyword>
<dbReference type="AlphaFoldDB" id="A0A249PCU6"/>
<evidence type="ECO:0000313" key="2">
    <source>
        <dbReference type="EMBL" id="ASY63738.1"/>
    </source>
</evidence>